<evidence type="ECO:0000256" key="2">
    <source>
        <dbReference type="ARBA" id="ARBA00022741"/>
    </source>
</evidence>
<evidence type="ECO:0000256" key="1">
    <source>
        <dbReference type="ARBA" id="ARBA00008535"/>
    </source>
</evidence>
<evidence type="ECO:0000313" key="5">
    <source>
        <dbReference type="Ensembl" id="ENSSRHP00000084548.1"/>
    </source>
</evidence>
<dbReference type="PANTHER" id="PTHR10903:SF186">
    <property type="entry name" value="GTPASE IMAP FAMILY MEMBER 4-LIKE-RELATED"/>
    <property type="match status" value="1"/>
</dbReference>
<protein>
    <recommendedName>
        <fullName evidence="4">AIG1-type G domain-containing protein</fullName>
    </recommendedName>
</protein>
<dbReference type="Ensembl" id="ENSSRHT00000086836.1">
    <property type="protein sequence ID" value="ENSSRHP00000084548.1"/>
    <property type="gene ID" value="ENSSRHG00000041871.1"/>
</dbReference>
<keyword evidence="6" id="KW-1185">Reference proteome</keyword>
<keyword evidence="3" id="KW-0342">GTP-binding</keyword>
<reference evidence="5" key="2">
    <citation type="submission" date="2025-09" db="UniProtKB">
        <authorList>
            <consortium name="Ensembl"/>
        </authorList>
    </citation>
    <scope>IDENTIFICATION</scope>
</reference>
<dbReference type="CDD" id="cd01852">
    <property type="entry name" value="AIG1"/>
    <property type="match status" value="1"/>
</dbReference>
<dbReference type="PANTHER" id="PTHR10903">
    <property type="entry name" value="GTPASE, IMAP FAMILY MEMBER-RELATED"/>
    <property type="match status" value="1"/>
</dbReference>
<evidence type="ECO:0000259" key="4">
    <source>
        <dbReference type="PROSITE" id="PS51720"/>
    </source>
</evidence>
<dbReference type="FunFam" id="3.40.50.300:FF:000366">
    <property type="entry name" value="GTPase, IMAP family member 2"/>
    <property type="match status" value="1"/>
</dbReference>
<dbReference type="Proteomes" id="UP000472270">
    <property type="component" value="Unassembled WGS sequence"/>
</dbReference>
<comment type="similarity">
    <text evidence="1">Belongs to the TRAFAC class TrmE-Era-EngA-EngB-Septin-like GTPase superfamily. AIG1/Toc34/Toc159-like paraseptin GTPase family. IAN subfamily.</text>
</comment>
<dbReference type="PROSITE" id="PS51720">
    <property type="entry name" value="G_AIG1"/>
    <property type="match status" value="1"/>
</dbReference>
<dbReference type="InterPro" id="IPR045058">
    <property type="entry name" value="GIMA/IAN/Toc"/>
</dbReference>
<keyword evidence="2" id="KW-0547">Nucleotide-binding</keyword>
<dbReference type="SUPFAM" id="SSF52540">
    <property type="entry name" value="P-loop containing nucleoside triphosphate hydrolases"/>
    <property type="match status" value="1"/>
</dbReference>
<dbReference type="InterPro" id="IPR006703">
    <property type="entry name" value="G_AIG1"/>
</dbReference>
<name>A0A673M5P7_9TELE</name>
<dbReference type="Pfam" id="PF04548">
    <property type="entry name" value="AIG1"/>
    <property type="match status" value="1"/>
</dbReference>
<dbReference type="AlphaFoldDB" id="A0A673M5P7"/>
<dbReference type="GO" id="GO:0005525">
    <property type="term" value="F:GTP binding"/>
    <property type="evidence" value="ECO:0007669"/>
    <property type="project" value="UniProtKB-KW"/>
</dbReference>
<evidence type="ECO:0000313" key="6">
    <source>
        <dbReference type="Proteomes" id="UP000472270"/>
    </source>
</evidence>
<dbReference type="InterPro" id="IPR027417">
    <property type="entry name" value="P-loop_NTPase"/>
</dbReference>
<organism evidence="5 6">
    <name type="scientific">Sinocyclocheilus rhinocerous</name>
    <dbReference type="NCBI Taxonomy" id="307959"/>
    <lineage>
        <taxon>Eukaryota</taxon>
        <taxon>Metazoa</taxon>
        <taxon>Chordata</taxon>
        <taxon>Craniata</taxon>
        <taxon>Vertebrata</taxon>
        <taxon>Euteleostomi</taxon>
        <taxon>Actinopterygii</taxon>
        <taxon>Neopterygii</taxon>
        <taxon>Teleostei</taxon>
        <taxon>Ostariophysi</taxon>
        <taxon>Cypriniformes</taxon>
        <taxon>Cyprinidae</taxon>
        <taxon>Cyprininae</taxon>
        <taxon>Sinocyclocheilus</taxon>
    </lineage>
</organism>
<feature type="domain" description="AIG1-type G" evidence="4">
    <location>
        <begin position="8"/>
        <end position="208"/>
    </location>
</feature>
<reference evidence="5" key="1">
    <citation type="submission" date="2025-08" db="UniProtKB">
        <authorList>
            <consortium name="Ensembl"/>
        </authorList>
    </citation>
    <scope>IDENTIFICATION</scope>
</reference>
<accession>A0A673M5P7</accession>
<evidence type="ECO:0000256" key="3">
    <source>
        <dbReference type="ARBA" id="ARBA00023134"/>
    </source>
</evidence>
<sequence>MVGFTPLKGSNLIVLIGKTGVGKSAAANAILGKQKFKSELSASSVTSKCDKDKGNVNGQKVAIIDTPGFFDTKNKNTEIEAEIKLCISLSAPGPHIFLVVMQLGRFTEEEKHTVERIQKVFGEQASKYIMVLFTHGDQLKKQQKDIHDYVKESPDLYNFIKTTSGWYHVFDNIANDQNQVNRLFEIIDQLVILNGKTHYTNNMLQEAEKAIEEEKVRLMVEKRMEEQAARDRAERNNAFLKAGLGCRCLWEESDCCGHSWLIKQ</sequence>
<proteinExistence type="inferred from homology"/>
<dbReference type="Gene3D" id="3.40.50.300">
    <property type="entry name" value="P-loop containing nucleotide triphosphate hydrolases"/>
    <property type="match status" value="1"/>
</dbReference>